<dbReference type="EMBL" id="LSMT01000049">
    <property type="protein sequence ID" value="PFX30469.1"/>
    <property type="molecule type" value="Genomic_DNA"/>
</dbReference>
<dbReference type="Proteomes" id="UP000225706">
    <property type="component" value="Unassembled WGS sequence"/>
</dbReference>
<dbReference type="Gene3D" id="2.130.10.10">
    <property type="entry name" value="YVTN repeat-like/Quinoprotein amine dehydrogenase"/>
    <property type="match status" value="2"/>
</dbReference>
<dbReference type="InterPro" id="IPR019775">
    <property type="entry name" value="WD40_repeat_CS"/>
</dbReference>
<keyword evidence="2" id="KW-0677">Repeat</keyword>
<feature type="repeat" description="WD" evidence="3">
    <location>
        <begin position="75"/>
        <end position="97"/>
    </location>
</feature>
<comment type="caution">
    <text evidence="4">The sequence shown here is derived from an EMBL/GenBank/DDBJ whole genome shotgun (WGS) entry which is preliminary data.</text>
</comment>
<protein>
    <submittedName>
        <fullName evidence="4">Uncharacterized protein</fullName>
    </submittedName>
</protein>
<dbReference type="SUPFAM" id="SSF50978">
    <property type="entry name" value="WD40 repeat-like"/>
    <property type="match status" value="1"/>
</dbReference>
<sequence>MCRCVGSDDGVLKVWDMSDESLSMTVPEAGDEIGMITCCCDDDIIVASSKHGISVTCFETGEILHRAFAVSRDVILTSGGDNIVRVWDLTRKDVQHQIEKPETLVNTYSIPGDPGHLLTVGRLGIDNYCVTVWDLATMLAAGKIRGIKTNYLQVIDDKRVVIREDKSVAVVD</sequence>
<keyword evidence="5" id="KW-1185">Reference proteome</keyword>
<dbReference type="InterPro" id="IPR001680">
    <property type="entry name" value="WD40_rpt"/>
</dbReference>
<dbReference type="PROSITE" id="PS50082">
    <property type="entry name" value="WD_REPEATS_2"/>
    <property type="match status" value="2"/>
</dbReference>
<accession>A0A2B4SMX7</accession>
<evidence type="ECO:0000256" key="2">
    <source>
        <dbReference type="ARBA" id="ARBA00022737"/>
    </source>
</evidence>
<keyword evidence="1 3" id="KW-0853">WD repeat</keyword>
<evidence type="ECO:0000313" key="5">
    <source>
        <dbReference type="Proteomes" id="UP000225706"/>
    </source>
</evidence>
<gene>
    <name evidence="4" type="ORF">AWC38_SpisGene4739</name>
</gene>
<dbReference type="AlphaFoldDB" id="A0A2B4SMX7"/>
<dbReference type="OrthoDB" id="2325716at2759"/>
<dbReference type="PROSITE" id="PS00678">
    <property type="entry name" value="WD_REPEATS_1"/>
    <property type="match status" value="1"/>
</dbReference>
<reference evidence="5" key="1">
    <citation type="journal article" date="2017" name="bioRxiv">
        <title>Comparative analysis of the genomes of Stylophora pistillata and Acropora digitifera provides evidence for extensive differences between species of corals.</title>
        <authorList>
            <person name="Voolstra C.R."/>
            <person name="Li Y."/>
            <person name="Liew Y.J."/>
            <person name="Baumgarten S."/>
            <person name="Zoccola D."/>
            <person name="Flot J.-F."/>
            <person name="Tambutte S."/>
            <person name="Allemand D."/>
            <person name="Aranda M."/>
        </authorList>
    </citation>
    <scope>NUCLEOTIDE SEQUENCE [LARGE SCALE GENOMIC DNA]</scope>
</reference>
<evidence type="ECO:0000256" key="1">
    <source>
        <dbReference type="ARBA" id="ARBA00022574"/>
    </source>
</evidence>
<feature type="repeat" description="WD" evidence="3">
    <location>
        <begin position="6"/>
        <end position="25"/>
    </location>
</feature>
<dbReference type="InterPro" id="IPR036322">
    <property type="entry name" value="WD40_repeat_dom_sf"/>
</dbReference>
<name>A0A2B4SMX7_STYPI</name>
<evidence type="ECO:0000256" key="3">
    <source>
        <dbReference type="PROSITE-ProRule" id="PRU00221"/>
    </source>
</evidence>
<proteinExistence type="predicted"/>
<dbReference type="InterPro" id="IPR015943">
    <property type="entry name" value="WD40/YVTN_repeat-like_dom_sf"/>
</dbReference>
<evidence type="ECO:0000313" key="4">
    <source>
        <dbReference type="EMBL" id="PFX30469.1"/>
    </source>
</evidence>
<organism evidence="4 5">
    <name type="scientific">Stylophora pistillata</name>
    <name type="common">Smooth cauliflower coral</name>
    <dbReference type="NCBI Taxonomy" id="50429"/>
    <lineage>
        <taxon>Eukaryota</taxon>
        <taxon>Metazoa</taxon>
        <taxon>Cnidaria</taxon>
        <taxon>Anthozoa</taxon>
        <taxon>Hexacorallia</taxon>
        <taxon>Scleractinia</taxon>
        <taxon>Astrocoeniina</taxon>
        <taxon>Pocilloporidae</taxon>
        <taxon>Stylophora</taxon>
    </lineage>
</organism>